<dbReference type="EMBL" id="CAJNOK010031259">
    <property type="protein sequence ID" value="CAF1469991.1"/>
    <property type="molecule type" value="Genomic_DNA"/>
</dbReference>
<proteinExistence type="predicted"/>
<keyword evidence="1" id="KW-0732">Signal</keyword>
<evidence type="ECO:0000256" key="1">
    <source>
        <dbReference type="SAM" id="SignalP"/>
    </source>
</evidence>
<evidence type="ECO:0000313" key="6">
    <source>
        <dbReference type="Proteomes" id="UP000663829"/>
    </source>
</evidence>
<dbReference type="EMBL" id="CAJOBA010053150">
    <property type="protein sequence ID" value="CAF4262113.1"/>
    <property type="molecule type" value="Genomic_DNA"/>
</dbReference>
<dbReference type="AlphaFoldDB" id="A0A814QAE1"/>
<evidence type="ECO:0000313" key="2">
    <source>
        <dbReference type="EMBL" id="CAF1117621.1"/>
    </source>
</evidence>
<keyword evidence="6" id="KW-1185">Reference proteome</keyword>
<dbReference type="EMBL" id="CAJOBC010005952">
    <property type="protein sequence ID" value="CAF3881414.1"/>
    <property type="molecule type" value="Genomic_DNA"/>
</dbReference>
<dbReference type="EMBL" id="CAJNOQ010005953">
    <property type="protein sequence ID" value="CAF1117621.1"/>
    <property type="molecule type" value="Genomic_DNA"/>
</dbReference>
<reference evidence="2" key="1">
    <citation type="submission" date="2021-02" db="EMBL/GenBank/DDBJ databases">
        <authorList>
            <person name="Nowell W R."/>
        </authorList>
    </citation>
    <scope>NUCLEOTIDE SEQUENCE</scope>
</reference>
<sequence>MRTGIILFFCLVLIAIVHGNKRMSLGDDDDFDNNMELSVAEARSFLEERGFDNSDSSDDDDNTVSIADSLKRAQGDCVRCKGKIAMCCWPNFCKKHFIRLNECVEVKVRR</sequence>
<accession>A0A814QAE1</accession>
<evidence type="ECO:0000313" key="3">
    <source>
        <dbReference type="EMBL" id="CAF1469991.1"/>
    </source>
</evidence>
<evidence type="ECO:0000313" key="4">
    <source>
        <dbReference type="EMBL" id="CAF3881414.1"/>
    </source>
</evidence>
<protein>
    <submittedName>
        <fullName evidence="2">Uncharacterized protein</fullName>
    </submittedName>
</protein>
<comment type="caution">
    <text evidence="2">The sequence shown here is derived from an EMBL/GenBank/DDBJ whole genome shotgun (WGS) entry which is preliminary data.</text>
</comment>
<dbReference type="Proteomes" id="UP000682733">
    <property type="component" value="Unassembled WGS sequence"/>
</dbReference>
<feature type="chain" id="PRO_5036225653" evidence="1">
    <location>
        <begin position="20"/>
        <end position="110"/>
    </location>
</feature>
<organism evidence="2 6">
    <name type="scientific">Didymodactylos carnosus</name>
    <dbReference type="NCBI Taxonomy" id="1234261"/>
    <lineage>
        <taxon>Eukaryota</taxon>
        <taxon>Metazoa</taxon>
        <taxon>Spiralia</taxon>
        <taxon>Gnathifera</taxon>
        <taxon>Rotifera</taxon>
        <taxon>Eurotatoria</taxon>
        <taxon>Bdelloidea</taxon>
        <taxon>Philodinida</taxon>
        <taxon>Philodinidae</taxon>
        <taxon>Didymodactylos</taxon>
    </lineage>
</organism>
<gene>
    <name evidence="2" type="ORF">GPM918_LOCUS19534</name>
    <name evidence="3" type="ORF">OVA965_LOCUS35617</name>
    <name evidence="4" type="ORF">SRO942_LOCUS19530</name>
    <name evidence="5" type="ORF">TMI583_LOCUS36591</name>
</gene>
<dbReference type="Proteomes" id="UP000681722">
    <property type="component" value="Unassembled WGS sequence"/>
</dbReference>
<dbReference type="Proteomes" id="UP000663829">
    <property type="component" value="Unassembled WGS sequence"/>
</dbReference>
<dbReference type="OrthoDB" id="10051091at2759"/>
<evidence type="ECO:0000313" key="5">
    <source>
        <dbReference type="EMBL" id="CAF4262113.1"/>
    </source>
</evidence>
<dbReference type="Proteomes" id="UP000677228">
    <property type="component" value="Unassembled WGS sequence"/>
</dbReference>
<feature type="signal peptide" evidence="1">
    <location>
        <begin position="1"/>
        <end position="19"/>
    </location>
</feature>
<name>A0A814QAE1_9BILA</name>